<gene>
    <name evidence="1" type="ORF">PVIIG_06192</name>
</gene>
<dbReference type="EMBL" id="KQ234184">
    <property type="protein sequence ID" value="KMZ82458.1"/>
    <property type="molecule type" value="Genomic_DNA"/>
</dbReference>
<name>A0A0J9V8T1_PLAVI</name>
<dbReference type="Proteomes" id="UP000053562">
    <property type="component" value="Unassembled WGS sequence"/>
</dbReference>
<proteinExistence type="predicted"/>
<reference evidence="1 2" key="1">
    <citation type="submission" date="2011-08" db="EMBL/GenBank/DDBJ databases">
        <title>The Genome Sequence of Plasmodium vivax India VII.</title>
        <authorList>
            <consortium name="The Broad Institute Genome Sequencing Platform"/>
            <consortium name="The Broad Institute Genome Sequencing Center for Infectious Disease"/>
            <person name="Neafsey D."/>
            <person name="Carlton J."/>
            <person name="Barnwell J."/>
            <person name="Collins W."/>
            <person name="Escalante A."/>
            <person name="Mullikin J."/>
            <person name="Saul A."/>
            <person name="Guigo R."/>
            <person name="Camara F."/>
            <person name="Young S.K."/>
            <person name="Zeng Q."/>
            <person name="Gargeya S."/>
            <person name="Fitzgerald M."/>
            <person name="Haas B."/>
            <person name="Abouelleil A."/>
            <person name="Alvarado L."/>
            <person name="Arachchi H.M."/>
            <person name="Berlin A."/>
            <person name="Brown A."/>
            <person name="Chapman S.B."/>
            <person name="Chen Z."/>
            <person name="Dunbar C."/>
            <person name="Freedman E."/>
            <person name="Gearin G."/>
            <person name="Gellesch M."/>
            <person name="Goldberg J."/>
            <person name="Griggs A."/>
            <person name="Gujja S."/>
            <person name="Heiman D."/>
            <person name="Howarth C."/>
            <person name="Larson L."/>
            <person name="Lui A."/>
            <person name="MacDonald P.J.P."/>
            <person name="Montmayeur A."/>
            <person name="Murphy C."/>
            <person name="Neiman D."/>
            <person name="Pearson M."/>
            <person name="Priest M."/>
            <person name="Roberts A."/>
            <person name="Saif S."/>
            <person name="Shea T."/>
            <person name="Shenoy N."/>
            <person name="Sisk P."/>
            <person name="Stolte C."/>
            <person name="Sykes S."/>
            <person name="Wortman J."/>
            <person name="Nusbaum C."/>
            <person name="Birren B."/>
        </authorList>
    </citation>
    <scope>NUCLEOTIDE SEQUENCE [LARGE SCALE GENOMIC DNA]</scope>
    <source>
        <strain evidence="1 2">India VII</strain>
    </source>
</reference>
<accession>A0A0J9V8T1</accession>
<protein>
    <submittedName>
        <fullName evidence="1">Uncharacterized protein</fullName>
    </submittedName>
</protein>
<organism evidence="1 2">
    <name type="scientific">Plasmodium vivax India VII</name>
    <dbReference type="NCBI Taxonomy" id="1077284"/>
    <lineage>
        <taxon>Eukaryota</taxon>
        <taxon>Sar</taxon>
        <taxon>Alveolata</taxon>
        <taxon>Apicomplexa</taxon>
        <taxon>Aconoidasida</taxon>
        <taxon>Haemosporida</taxon>
        <taxon>Plasmodiidae</taxon>
        <taxon>Plasmodium</taxon>
        <taxon>Plasmodium (Plasmodium)</taxon>
    </lineage>
</organism>
<evidence type="ECO:0000313" key="1">
    <source>
        <dbReference type="EMBL" id="KMZ82458.1"/>
    </source>
</evidence>
<sequence>MKQKNERSSYVSFKRVLAKGEMQREFKYTNVRENLSHNRFGKDIKSKLEFTSTYGDKKRVGLNKLDVYKKGYKDRYNKKTGLGKLDCYFEKKYLIKLII</sequence>
<dbReference type="AlphaFoldDB" id="A0A0J9V8T1"/>
<evidence type="ECO:0000313" key="2">
    <source>
        <dbReference type="Proteomes" id="UP000053562"/>
    </source>
</evidence>